<comment type="caution">
    <text evidence="1">The sequence shown here is derived from an EMBL/GenBank/DDBJ whole genome shotgun (WGS) entry which is preliminary data.</text>
</comment>
<dbReference type="Proteomes" id="UP000475862">
    <property type="component" value="Unassembled WGS sequence"/>
</dbReference>
<keyword evidence="2" id="KW-1185">Reference proteome</keyword>
<gene>
    <name evidence="1" type="ORF">AGLY_003153</name>
</gene>
<name>A0A6G0U4N3_APHGL</name>
<accession>A0A6G0U4N3</accession>
<dbReference type="EMBL" id="VYZN01000009">
    <property type="protein sequence ID" value="KAE9543242.1"/>
    <property type="molecule type" value="Genomic_DNA"/>
</dbReference>
<organism evidence="1 2">
    <name type="scientific">Aphis glycines</name>
    <name type="common">Soybean aphid</name>
    <dbReference type="NCBI Taxonomy" id="307491"/>
    <lineage>
        <taxon>Eukaryota</taxon>
        <taxon>Metazoa</taxon>
        <taxon>Ecdysozoa</taxon>
        <taxon>Arthropoda</taxon>
        <taxon>Hexapoda</taxon>
        <taxon>Insecta</taxon>
        <taxon>Pterygota</taxon>
        <taxon>Neoptera</taxon>
        <taxon>Paraneoptera</taxon>
        <taxon>Hemiptera</taxon>
        <taxon>Sternorrhyncha</taxon>
        <taxon>Aphidomorpha</taxon>
        <taxon>Aphidoidea</taxon>
        <taxon>Aphididae</taxon>
        <taxon>Aphidini</taxon>
        <taxon>Aphis</taxon>
        <taxon>Aphis</taxon>
    </lineage>
</organism>
<dbReference type="AlphaFoldDB" id="A0A6G0U4N3"/>
<proteinExistence type="predicted"/>
<protein>
    <submittedName>
        <fullName evidence="1">Uncharacterized protein</fullName>
    </submittedName>
</protein>
<evidence type="ECO:0000313" key="2">
    <source>
        <dbReference type="Proteomes" id="UP000475862"/>
    </source>
</evidence>
<sequence length="191" mass="22013">MGTQNQWASGPCPLAPLNPDLSANRYSENGFNGREMRRAGPAEAINKFIIFWDAWLLKNSCICHLDPIVTMNTLLSIAQKLWSFLKNIHKYEKSRTILNRTTSTLFARHPEIRSCSLSQRVTDNIRKTRSSGIRSNRILIFELGSYKPLLSPKTADRLNLTWIWFVTIRKRIRYTSYDQGVLITNIINESP</sequence>
<evidence type="ECO:0000313" key="1">
    <source>
        <dbReference type="EMBL" id="KAE9543242.1"/>
    </source>
</evidence>
<reference evidence="1 2" key="1">
    <citation type="submission" date="2019-08" db="EMBL/GenBank/DDBJ databases">
        <title>The genome of the soybean aphid Biotype 1, its phylome, world population structure and adaptation to the North American continent.</title>
        <authorList>
            <person name="Giordano R."/>
            <person name="Donthu R.K."/>
            <person name="Hernandez A.G."/>
            <person name="Wright C.L."/>
            <person name="Zimin A.V."/>
        </authorList>
    </citation>
    <scope>NUCLEOTIDE SEQUENCE [LARGE SCALE GENOMIC DNA]</scope>
    <source>
        <tissue evidence="1">Whole aphids</tissue>
    </source>
</reference>